<dbReference type="GO" id="GO:0005829">
    <property type="term" value="C:cytosol"/>
    <property type="evidence" value="ECO:0007669"/>
    <property type="project" value="TreeGrafter"/>
</dbReference>
<dbReference type="OrthoDB" id="9803080at2"/>
<dbReference type="RefSeq" id="WP_077395948.1">
    <property type="nucleotide sequence ID" value="NZ_JATM01000002.1"/>
</dbReference>
<dbReference type="PANTHER" id="PTHR33449">
    <property type="entry name" value="NUCLEOID-ASSOCIATED PROTEIN YBAB"/>
    <property type="match status" value="1"/>
</dbReference>
<dbReference type="Gene3D" id="3.30.1310.10">
    <property type="entry name" value="Nucleoid-associated protein YbaB-like domain"/>
    <property type="match status" value="1"/>
</dbReference>
<dbReference type="PIRSF" id="PIRSF004555">
    <property type="entry name" value="UCP004555"/>
    <property type="match status" value="1"/>
</dbReference>
<feature type="coiled-coil region" evidence="3">
    <location>
        <begin position="4"/>
        <end position="31"/>
    </location>
</feature>
<organism evidence="4 5">
    <name type="scientific">Bombella intestini</name>
    <dbReference type="NCBI Taxonomy" id="1539051"/>
    <lineage>
        <taxon>Bacteria</taxon>
        <taxon>Pseudomonadati</taxon>
        <taxon>Pseudomonadota</taxon>
        <taxon>Alphaproteobacteria</taxon>
        <taxon>Acetobacterales</taxon>
        <taxon>Acetobacteraceae</taxon>
        <taxon>Bombella</taxon>
    </lineage>
</organism>
<dbReference type="STRING" id="1539051.AL01_03315"/>
<evidence type="ECO:0000313" key="4">
    <source>
        <dbReference type="EMBL" id="OOL18794.1"/>
    </source>
</evidence>
<evidence type="ECO:0000256" key="2">
    <source>
        <dbReference type="HAMAP-Rule" id="MF_00274"/>
    </source>
</evidence>
<dbReference type="Proteomes" id="UP000200980">
    <property type="component" value="Unassembled WGS sequence"/>
</dbReference>
<keyword evidence="3" id="KW-0175">Coiled coil</keyword>
<dbReference type="GO" id="GO:0043590">
    <property type="term" value="C:bacterial nucleoid"/>
    <property type="evidence" value="ECO:0007669"/>
    <property type="project" value="UniProtKB-UniRule"/>
</dbReference>
<dbReference type="HAMAP" id="MF_00274">
    <property type="entry name" value="DNA_YbaB_EbfC"/>
    <property type="match status" value="1"/>
</dbReference>
<comment type="subcellular location">
    <subcellularLocation>
        <location evidence="2">Cytoplasm</location>
        <location evidence="2">Nucleoid</location>
    </subcellularLocation>
</comment>
<evidence type="ECO:0000256" key="1">
    <source>
        <dbReference type="ARBA" id="ARBA00023125"/>
    </source>
</evidence>
<accession>A0A1S8GQ00</accession>
<proteinExistence type="inferred from homology"/>
<dbReference type="EMBL" id="JATM01000002">
    <property type="protein sequence ID" value="OOL18794.1"/>
    <property type="molecule type" value="Genomic_DNA"/>
</dbReference>
<dbReference type="PANTHER" id="PTHR33449:SF1">
    <property type="entry name" value="NUCLEOID-ASSOCIATED PROTEIN YBAB"/>
    <property type="match status" value="1"/>
</dbReference>
<gene>
    <name evidence="4" type="ORF">AL01_03315</name>
</gene>
<name>A0A1S8GQ00_9PROT</name>
<keyword evidence="2" id="KW-0963">Cytoplasm</keyword>
<dbReference type="InterPro" id="IPR004401">
    <property type="entry name" value="YbaB/EbfC"/>
</dbReference>
<dbReference type="NCBIfam" id="TIGR00103">
    <property type="entry name" value="DNA_YbaB_EbfC"/>
    <property type="match status" value="1"/>
</dbReference>
<keyword evidence="1 2" id="KW-0238">DNA-binding</keyword>
<comment type="subunit">
    <text evidence="2">Homodimer.</text>
</comment>
<evidence type="ECO:0000313" key="5">
    <source>
        <dbReference type="Proteomes" id="UP000200980"/>
    </source>
</evidence>
<dbReference type="AlphaFoldDB" id="A0A1S8GQ00"/>
<dbReference type="SUPFAM" id="SSF82607">
    <property type="entry name" value="YbaB-like"/>
    <property type="match status" value="1"/>
</dbReference>
<evidence type="ECO:0000256" key="3">
    <source>
        <dbReference type="SAM" id="Coils"/>
    </source>
</evidence>
<keyword evidence="5" id="KW-1185">Reference proteome</keyword>
<sequence length="107" mass="11509">MKNLAGMMKQATQMQARMKEAQAALESMKVDGEAGNGLVRLTLTGKGVLTGITIDPKLADPEDMETLQDLILAAFADARKKTEAISKEEMKKVTGGLQLPPGMDMPF</sequence>
<comment type="function">
    <text evidence="2">Binds to DNA and alters its conformation. May be involved in regulation of gene expression, nucleoid organization and DNA protection.</text>
</comment>
<reference evidence="4 5" key="1">
    <citation type="journal article" date="2016" name="PLoS ONE">
        <title>Whole-Genome Sequence Analysis of Bombella intestini LMG 28161T, a Novel Acetic Acid Bacterium Isolated from the Crop of a Red-Tailed Bumble Bee, Bombus lapidarius.</title>
        <authorList>
            <person name="Li L."/>
            <person name="Illeghems K."/>
            <person name="Van Kerrebroeck S."/>
            <person name="Borremans W."/>
            <person name="Cleenwerck I."/>
            <person name="Smagghe G."/>
            <person name="De Vuyst L."/>
            <person name="Vandamme P."/>
        </authorList>
    </citation>
    <scope>NUCLEOTIDE SEQUENCE [LARGE SCALE GENOMIC DNA]</scope>
    <source>
        <strain evidence="4 5">R-52487</strain>
    </source>
</reference>
<comment type="caution">
    <text evidence="4">The sequence shown here is derived from an EMBL/GenBank/DDBJ whole genome shotgun (WGS) entry which is preliminary data.</text>
</comment>
<dbReference type="Pfam" id="PF02575">
    <property type="entry name" value="YbaB_DNA_bd"/>
    <property type="match status" value="1"/>
</dbReference>
<comment type="similarity">
    <text evidence="2">Belongs to the YbaB/EbfC family.</text>
</comment>
<protein>
    <recommendedName>
        <fullName evidence="2">Nucleoid-associated protein AL01_03315</fullName>
    </recommendedName>
</protein>
<dbReference type="GO" id="GO:0003677">
    <property type="term" value="F:DNA binding"/>
    <property type="evidence" value="ECO:0007669"/>
    <property type="project" value="UniProtKB-UniRule"/>
</dbReference>
<dbReference type="InterPro" id="IPR036894">
    <property type="entry name" value="YbaB-like_sf"/>
</dbReference>